<comment type="caution">
    <text evidence="7">The sequence shown here is derived from an EMBL/GenBank/DDBJ whole genome shotgun (WGS) entry which is preliminary data.</text>
</comment>
<evidence type="ECO:0000256" key="4">
    <source>
        <dbReference type="ARBA" id="ARBA00022898"/>
    </source>
</evidence>
<sequence length="350" mass="37246">MNFSSDNWAGATAPVMAALVRHSTGLAPAYGSDPLTESVTARFSEIFETDVSVFFVGTGTAANSLALAAFAKPGGAIFCHPDAHIQVDECGCPEFMTSGGKLVPVPGADGKFTAEALQEAMLAFPDGVVHHGQVASVSITQSTECGTVYTLDDIARIKSVALERDVALHMDGARFANALVSLGATPAEMTWKAGVDVLSFGATKNGCWCAEAVVFFNPEQARGFEYFRKRGGHLFSKSRFAAAQFEGYFEEDAWLGTAAHANEMAQRLADGIRLAGGRTAWPVEANEVFPILRRDLAERLRDGGAAFYEWPAKGLDLSIAPSADEVCLRLVTSFATSEDDVDVFLNLLGA</sequence>
<evidence type="ECO:0000313" key="8">
    <source>
        <dbReference type="Proteomes" id="UP000705379"/>
    </source>
</evidence>
<dbReference type="EC" id="4.1.2.48" evidence="5"/>
<dbReference type="AlphaFoldDB" id="A0A944CEB7"/>
<dbReference type="InterPro" id="IPR001597">
    <property type="entry name" value="ArAA_b-elim_lyase/Thr_aldolase"/>
</dbReference>
<keyword evidence="4 5" id="KW-0663">Pyridoxal phosphate</keyword>
<dbReference type="PIRSF" id="PIRSF038940">
    <property type="entry name" value="Low_specificity_LTA"/>
    <property type="match status" value="1"/>
</dbReference>
<dbReference type="RefSeq" id="WP_213216424.1">
    <property type="nucleotide sequence ID" value="NZ_QTKU01000002.1"/>
</dbReference>
<dbReference type="SUPFAM" id="SSF53383">
    <property type="entry name" value="PLP-dependent transferases"/>
    <property type="match status" value="1"/>
</dbReference>
<evidence type="ECO:0000313" key="7">
    <source>
        <dbReference type="EMBL" id="MBS8261017.1"/>
    </source>
</evidence>
<reference evidence="7" key="2">
    <citation type="journal article" date="2021" name="Microorganisms">
        <title>Bacterial Dimethylsulfoniopropionate Biosynthesis in the East China Sea.</title>
        <authorList>
            <person name="Liu J."/>
            <person name="Zhang Y."/>
            <person name="Liu J."/>
            <person name="Zhong H."/>
            <person name="Williams B.T."/>
            <person name="Zheng Y."/>
            <person name="Curson A.R.J."/>
            <person name="Sun C."/>
            <person name="Sun H."/>
            <person name="Song D."/>
            <person name="Wagner Mackenzie B."/>
            <person name="Bermejo Martinez A."/>
            <person name="Todd J.D."/>
            <person name="Zhang X.H."/>
        </authorList>
    </citation>
    <scope>NUCLEOTIDE SEQUENCE</scope>
    <source>
        <strain evidence="7">AESS21</strain>
    </source>
</reference>
<keyword evidence="5" id="KW-0456">Lyase</keyword>
<proteinExistence type="inferred from homology"/>
<dbReference type="InterPro" id="IPR015422">
    <property type="entry name" value="PyrdxlP-dep_Trfase_small"/>
</dbReference>
<comment type="function">
    <text evidence="5">Catalyzes the cleavage of L-allo-threonine and L-threonine to glycine and acetaldehyde.</text>
</comment>
<feature type="domain" description="Aromatic amino acid beta-eliminating lyase/threonine aldolase" evidence="6">
    <location>
        <begin position="3"/>
        <end position="291"/>
    </location>
</feature>
<dbReference type="GO" id="GO:0006567">
    <property type="term" value="P:L-threonine catabolic process"/>
    <property type="evidence" value="ECO:0007669"/>
    <property type="project" value="UniProtKB-UniRule"/>
</dbReference>
<dbReference type="PANTHER" id="PTHR48097">
    <property type="entry name" value="L-THREONINE ALDOLASE-RELATED"/>
    <property type="match status" value="1"/>
</dbReference>
<organism evidence="7 8">
    <name type="scientific">Roseibium polysiphoniae</name>
    <dbReference type="NCBI Taxonomy" id="2571221"/>
    <lineage>
        <taxon>Bacteria</taxon>
        <taxon>Pseudomonadati</taxon>
        <taxon>Pseudomonadota</taxon>
        <taxon>Alphaproteobacteria</taxon>
        <taxon>Hyphomicrobiales</taxon>
        <taxon>Stappiaceae</taxon>
        <taxon>Roseibium</taxon>
    </lineage>
</organism>
<comment type="catalytic activity">
    <reaction evidence="5">
        <text>L-threonine = acetaldehyde + glycine</text>
        <dbReference type="Rhea" id="RHEA:19625"/>
        <dbReference type="ChEBI" id="CHEBI:15343"/>
        <dbReference type="ChEBI" id="CHEBI:57305"/>
        <dbReference type="ChEBI" id="CHEBI:57926"/>
        <dbReference type="EC" id="4.1.2.48"/>
    </reaction>
</comment>
<dbReference type="InterPro" id="IPR026273">
    <property type="entry name" value="Low_specificity_L-TA_bact"/>
</dbReference>
<evidence type="ECO:0000256" key="2">
    <source>
        <dbReference type="ARBA" id="ARBA00006966"/>
    </source>
</evidence>
<dbReference type="InterPro" id="IPR015421">
    <property type="entry name" value="PyrdxlP-dep_Trfase_major"/>
</dbReference>
<evidence type="ECO:0000256" key="3">
    <source>
        <dbReference type="ARBA" id="ARBA00011881"/>
    </source>
</evidence>
<reference evidence="7" key="1">
    <citation type="submission" date="2018-08" db="EMBL/GenBank/DDBJ databases">
        <authorList>
            <person name="Jin W."/>
            <person name="Wang H."/>
            <person name="Yang Y."/>
            <person name="Li M."/>
            <person name="Liu J."/>
        </authorList>
    </citation>
    <scope>NUCLEOTIDE SEQUENCE</scope>
    <source>
        <strain evidence="7">AESS21</strain>
    </source>
</reference>
<dbReference type="Gene3D" id="3.40.640.10">
    <property type="entry name" value="Type I PLP-dependent aspartate aminotransferase-like (Major domain)"/>
    <property type="match status" value="1"/>
</dbReference>
<dbReference type="PANTHER" id="PTHR48097:SF5">
    <property type="entry name" value="LOW SPECIFICITY L-THREONINE ALDOLASE"/>
    <property type="match status" value="1"/>
</dbReference>
<evidence type="ECO:0000256" key="1">
    <source>
        <dbReference type="ARBA" id="ARBA00001933"/>
    </source>
</evidence>
<protein>
    <recommendedName>
        <fullName evidence="5">L-threonine aldolase</fullName>
        <ecNumber evidence="5">4.1.2.48</ecNumber>
    </recommendedName>
</protein>
<evidence type="ECO:0000256" key="5">
    <source>
        <dbReference type="PIRNR" id="PIRNR038940"/>
    </source>
</evidence>
<name>A0A944CEB7_9HYPH</name>
<comment type="catalytic activity">
    <reaction evidence="5">
        <text>L-allo-threonine = acetaldehyde + glycine</text>
        <dbReference type="Rhea" id="RHEA:26209"/>
        <dbReference type="ChEBI" id="CHEBI:15343"/>
        <dbReference type="ChEBI" id="CHEBI:57305"/>
        <dbReference type="ChEBI" id="CHEBI:58585"/>
        <dbReference type="EC" id="4.1.2.48"/>
    </reaction>
</comment>
<dbReference type="InterPro" id="IPR015424">
    <property type="entry name" value="PyrdxlP-dep_Trfase"/>
</dbReference>
<dbReference type="CDD" id="cd06502">
    <property type="entry name" value="TA_like"/>
    <property type="match status" value="1"/>
</dbReference>
<evidence type="ECO:0000259" key="6">
    <source>
        <dbReference type="Pfam" id="PF01212"/>
    </source>
</evidence>
<accession>A0A944CEB7</accession>
<dbReference type="Proteomes" id="UP000705379">
    <property type="component" value="Unassembled WGS sequence"/>
</dbReference>
<comment type="cofactor">
    <cofactor evidence="1 5">
        <name>pyridoxal 5'-phosphate</name>
        <dbReference type="ChEBI" id="CHEBI:597326"/>
    </cofactor>
</comment>
<dbReference type="Gene3D" id="3.90.1150.10">
    <property type="entry name" value="Aspartate Aminotransferase, domain 1"/>
    <property type="match status" value="1"/>
</dbReference>
<dbReference type="GO" id="GO:0004793">
    <property type="term" value="F:threonine aldolase activity"/>
    <property type="evidence" value="ECO:0007669"/>
    <property type="project" value="UniProtKB-UniRule"/>
</dbReference>
<comment type="subunit">
    <text evidence="3">Homotetramer.</text>
</comment>
<gene>
    <name evidence="7" type="ORF">DYI23_12375</name>
</gene>
<dbReference type="EMBL" id="QTKU01000002">
    <property type="protein sequence ID" value="MBS8261017.1"/>
    <property type="molecule type" value="Genomic_DNA"/>
</dbReference>
<dbReference type="Pfam" id="PF01212">
    <property type="entry name" value="Beta_elim_lyase"/>
    <property type="match status" value="1"/>
</dbReference>
<comment type="similarity">
    <text evidence="2 5">Belongs to the threonine aldolase family.</text>
</comment>